<dbReference type="InParanoid" id="A0A7M7JPS1"/>
<dbReference type="OMA" id="YRYINIS"/>
<dbReference type="InterPro" id="IPR036259">
    <property type="entry name" value="MFS_trans_sf"/>
</dbReference>
<dbReference type="PANTHER" id="PTHR24064">
    <property type="entry name" value="SOLUTE CARRIER FAMILY 22 MEMBER"/>
    <property type="match status" value="1"/>
</dbReference>
<sequence length="529" mass="59081">MDETPEKADEPMLSIEKRRSQLADVSEVIGSFGKYHFLLMVVNILRAVPIGWTLTSVDFLAGDIDHTCAPPPEYKSEAWLTEGLLPNDVCSRYYWDSEGINSSIVLPCTKWIYNLSQPSSAVVEWDLVCNRSWMRSLIQSVVFVGQLCGALLFGKLGDRYGRLIMFDVAAVTMCIFGIIGTFAPYIEVFNIVRFAQAMSTAGLQMLSAALYSEVALPADRNYLHLGMTLGLGVTQVLLPSMAKWLDNWRYVQLATGLSAAFLIPFLFFMYESPRWLLAMGKQDEAQRALEGIFRFNGRTIPDMTKTMPILAQKASRNRSSSSIKDLRPYRNLRINIFIMFILWSVSNTTLFGIIYLSTKLGGDRFFNFTAAACAEVPAGFTGLYVIWKFRRRNSLTALMAICSAALITTAILPFELIYARVAMTFVARFCIIIITAVMWVFTMELLPTAVRGFGLSLCFFVGRSSASFAPFLRDLADIYNPAPFLVLALLTALSGPLIRIAPETLGRPLPDTLLEADQIGQRKRTVNDV</sequence>
<dbReference type="Pfam" id="PF00083">
    <property type="entry name" value="Sugar_tr"/>
    <property type="match status" value="1"/>
</dbReference>
<feature type="domain" description="Major facilitator superfamily (MFS) profile" evidence="6">
    <location>
        <begin position="44"/>
        <end position="506"/>
    </location>
</feature>
<organism evidence="7 8">
    <name type="scientific">Varroa destructor</name>
    <name type="common">Honeybee mite</name>
    <dbReference type="NCBI Taxonomy" id="109461"/>
    <lineage>
        <taxon>Eukaryota</taxon>
        <taxon>Metazoa</taxon>
        <taxon>Ecdysozoa</taxon>
        <taxon>Arthropoda</taxon>
        <taxon>Chelicerata</taxon>
        <taxon>Arachnida</taxon>
        <taxon>Acari</taxon>
        <taxon>Parasitiformes</taxon>
        <taxon>Mesostigmata</taxon>
        <taxon>Gamasina</taxon>
        <taxon>Dermanyssoidea</taxon>
        <taxon>Varroidae</taxon>
        <taxon>Varroa</taxon>
    </lineage>
</organism>
<evidence type="ECO:0000256" key="5">
    <source>
        <dbReference type="SAM" id="Phobius"/>
    </source>
</evidence>
<dbReference type="KEGG" id="vde:111245371"/>
<evidence type="ECO:0000256" key="3">
    <source>
        <dbReference type="ARBA" id="ARBA00022989"/>
    </source>
</evidence>
<dbReference type="AlphaFoldDB" id="A0A7M7JPS1"/>
<proteinExistence type="predicted"/>
<dbReference type="RefSeq" id="XP_022649376.1">
    <property type="nucleotide sequence ID" value="XM_022793641.1"/>
</dbReference>
<dbReference type="EnsemblMetazoa" id="XM_022793641">
    <property type="protein sequence ID" value="XP_022649376"/>
    <property type="gene ID" value="LOC111245371"/>
</dbReference>
<protein>
    <recommendedName>
        <fullName evidence="6">Major facilitator superfamily (MFS) profile domain-containing protein</fullName>
    </recommendedName>
</protein>
<feature type="transmembrane region" description="Helical" evidence="5">
    <location>
        <begin position="137"/>
        <end position="156"/>
    </location>
</feature>
<feature type="transmembrane region" description="Helical" evidence="5">
    <location>
        <begin position="368"/>
        <end position="387"/>
    </location>
</feature>
<keyword evidence="2 5" id="KW-0812">Transmembrane</keyword>
<feature type="transmembrane region" description="Helical" evidence="5">
    <location>
        <begin position="478"/>
        <end position="498"/>
    </location>
</feature>
<dbReference type="OrthoDB" id="8049622at2759"/>
<keyword evidence="3 5" id="KW-1133">Transmembrane helix</keyword>
<dbReference type="PROSITE" id="PS50850">
    <property type="entry name" value="MFS"/>
    <property type="match status" value="1"/>
</dbReference>
<reference evidence="7" key="1">
    <citation type="submission" date="2021-01" db="UniProtKB">
        <authorList>
            <consortium name="EnsemblMetazoa"/>
        </authorList>
    </citation>
    <scope>IDENTIFICATION</scope>
</reference>
<dbReference type="InterPro" id="IPR005828">
    <property type="entry name" value="MFS_sugar_transport-like"/>
</dbReference>
<feature type="transmembrane region" description="Helical" evidence="5">
    <location>
        <begin position="222"/>
        <end position="238"/>
    </location>
</feature>
<dbReference type="GO" id="GO:0022857">
    <property type="term" value="F:transmembrane transporter activity"/>
    <property type="evidence" value="ECO:0007669"/>
    <property type="project" value="InterPro"/>
</dbReference>
<feature type="transmembrane region" description="Helical" evidence="5">
    <location>
        <begin position="394"/>
        <end position="412"/>
    </location>
</feature>
<evidence type="ECO:0000256" key="1">
    <source>
        <dbReference type="ARBA" id="ARBA00004141"/>
    </source>
</evidence>
<evidence type="ECO:0000259" key="6">
    <source>
        <dbReference type="PROSITE" id="PS50850"/>
    </source>
</evidence>
<comment type="subcellular location">
    <subcellularLocation>
        <location evidence="1">Membrane</location>
        <topology evidence="1">Multi-pass membrane protein</topology>
    </subcellularLocation>
</comment>
<feature type="transmembrane region" description="Helical" evidence="5">
    <location>
        <begin position="250"/>
        <end position="270"/>
    </location>
</feature>
<keyword evidence="8" id="KW-1185">Reference proteome</keyword>
<accession>A0A7M7JPS1</accession>
<name>A0A7M7JPS1_VARDE</name>
<feature type="transmembrane region" description="Helical" evidence="5">
    <location>
        <begin position="334"/>
        <end position="356"/>
    </location>
</feature>
<feature type="transmembrane region" description="Helical" evidence="5">
    <location>
        <begin position="163"/>
        <end position="185"/>
    </location>
</feature>
<evidence type="ECO:0000256" key="2">
    <source>
        <dbReference type="ARBA" id="ARBA00022692"/>
    </source>
</evidence>
<dbReference type="Proteomes" id="UP000594260">
    <property type="component" value="Unplaced"/>
</dbReference>
<dbReference type="Gene3D" id="1.20.1250.20">
    <property type="entry name" value="MFS general substrate transporter like domains"/>
    <property type="match status" value="1"/>
</dbReference>
<evidence type="ECO:0000313" key="7">
    <source>
        <dbReference type="EnsemblMetazoa" id="XP_022649376"/>
    </source>
</evidence>
<evidence type="ECO:0000256" key="4">
    <source>
        <dbReference type="ARBA" id="ARBA00023136"/>
    </source>
</evidence>
<dbReference type="GO" id="GO:0016020">
    <property type="term" value="C:membrane"/>
    <property type="evidence" value="ECO:0007669"/>
    <property type="project" value="UniProtKB-SubCell"/>
</dbReference>
<dbReference type="GeneID" id="111245371"/>
<keyword evidence="4 5" id="KW-0472">Membrane</keyword>
<evidence type="ECO:0000313" key="8">
    <source>
        <dbReference type="Proteomes" id="UP000594260"/>
    </source>
</evidence>
<feature type="transmembrane region" description="Helical" evidence="5">
    <location>
        <begin position="453"/>
        <end position="472"/>
    </location>
</feature>
<dbReference type="InterPro" id="IPR020846">
    <property type="entry name" value="MFS_dom"/>
</dbReference>
<dbReference type="SUPFAM" id="SSF103473">
    <property type="entry name" value="MFS general substrate transporter"/>
    <property type="match status" value="1"/>
</dbReference>
<feature type="transmembrane region" description="Helical" evidence="5">
    <location>
        <begin position="418"/>
        <end position="441"/>
    </location>
</feature>